<evidence type="ECO:0000313" key="3">
    <source>
        <dbReference type="Proteomes" id="UP001357437"/>
    </source>
</evidence>
<keyword evidence="2" id="KW-0378">Hydrolase</keyword>
<dbReference type="RefSeq" id="WP_326287354.1">
    <property type="nucleotide sequence ID" value="NZ_CP042930.1"/>
</dbReference>
<dbReference type="EMBL" id="JAYMCU010000012">
    <property type="protein sequence ID" value="MEC3936317.1"/>
    <property type="molecule type" value="Genomic_DNA"/>
</dbReference>
<feature type="domain" description="HNH nuclease" evidence="1">
    <location>
        <begin position="7"/>
        <end position="44"/>
    </location>
</feature>
<keyword evidence="3" id="KW-1185">Reference proteome</keyword>
<accession>A0ABU6I413</accession>
<dbReference type="GO" id="GO:0016787">
    <property type="term" value="F:hydrolase activity"/>
    <property type="evidence" value="ECO:0007669"/>
    <property type="project" value="UniProtKB-KW"/>
</dbReference>
<name>A0ABU6I413_9ENTR</name>
<proteinExistence type="predicted"/>
<organism evidence="2 3">
    <name type="scientific">Leclercia adecarboxylata</name>
    <dbReference type="NCBI Taxonomy" id="83655"/>
    <lineage>
        <taxon>Bacteria</taxon>
        <taxon>Pseudomonadati</taxon>
        <taxon>Pseudomonadota</taxon>
        <taxon>Gammaproteobacteria</taxon>
        <taxon>Enterobacterales</taxon>
        <taxon>Enterobacteriaceae</taxon>
        <taxon>Leclercia</taxon>
    </lineage>
</organism>
<keyword evidence="2" id="KW-0540">Nuclease</keyword>
<comment type="caution">
    <text evidence="2">The sequence shown here is derived from an EMBL/GenBank/DDBJ whole genome shotgun (WGS) entry which is preliminary data.</text>
</comment>
<evidence type="ECO:0000313" key="2">
    <source>
        <dbReference type="EMBL" id="MEC3936317.1"/>
    </source>
</evidence>
<dbReference type="InterPro" id="IPR003615">
    <property type="entry name" value="HNH_nuc"/>
</dbReference>
<protein>
    <submittedName>
        <fullName evidence="2">HNH endonuclease signature motif containing protein</fullName>
        <ecNumber evidence="2">3.1.-.-</ecNumber>
    </submittedName>
</protein>
<keyword evidence="2" id="KW-0255">Endonuclease</keyword>
<evidence type="ECO:0000259" key="1">
    <source>
        <dbReference type="Pfam" id="PF13391"/>
    </source>
</evidence>
<gene>
    <name evidence="2" type="ORF">VOF76_09075</name>
</gene>
<dbReference type="EC" id="3.1.-.-" evidence="2"/>
<reference evidence="2 3" key="1">
    <citation type="submission" date="2024-01" db="EMBL/GenBank/DDBJ databases">
        <title>Comparative Genomics of Leclercia adecarboxylata Strains Isolated from Several Sources.</title>
        <authorList>
            <person name="Yescas-Zazueta V."/>
            <person name="Balbuena-Alonso M.G."/>
            <person name="Valencia D."/>
            <person name="Mendez-Pfeiffer P.A."/>
            <person name="Ballesteros-Monrreal M.G."/>
            <person name="Rocha-Gracia R.D.C."/>
            <person name="Barrios-Villa E."/>
        </authorList>
    </citation>
    <scope>NUCLEOTIDE SEQUENCE [LARGE SCALE GENOMIC DNA]</scope>
    <source>
        <strain evidence="2 3">33MEM</strain>
    </source>
</reference>
<dbReference type="Proteomes" id="UP001357437">
    <property type="component" value="Unassembled WGS sequence"/>
</dbReference>
<sequence>MKLFPSCPLTGISFPALLRASHIKSWRACQSGQERLDPFNGIMLV</sequence>
<dbReference type="Pfam" id="PF13391">
    <property type="entry name" value="HNH_2"/>
    <property type="match status" value="1"/>
</dbReference>
<dbReference type="GO" id="GO:0004519">
    <property type="term" value="F:endonuclease activity"/>
    <property type="evidence" value="ECO:0007669"/>
    <property type="project" value="UniProtKB-KW"/>
</dbReference>